<comment type="caution">
    <text evidence="3">The sequence shown here is derived from an EMBL/GenBank/DDBJ whole genome shotgun (WGS) entry which is preliminary data.</text>
</comment>
<dbReference type="PROSITE" id="PS50800">
    <property type="entry name" value="SAP"/>
    <property type="match status" value="1"/>
</dbReference>
<organism evidence="3 4">
    <name type="scientific">Planoprotostelium fungivorum</name>
    <dbReference type="NCBI Taxonomy" id="1890364"/>
    <lineage>
        <taxon>Eukaryota</taxon>
        <taxon>Amoebozoa</taxon>
        <taxon>Evosea</taxon>
        <taxon>Variosea</taxon>
        <taxon>Cavosteliida</taxon>
        <taxon>Cavosteliaceae</taxon>
        <taxon>Planoprotostelium</taxon>
    </lineage>
</organism>
<gene>
    <name evidence="3" type="ORF">PROFUN_11970</name>
</gene>
<feature type="non-terminal residue" evidence="3">
    <location>
        <position position="143"/>
    </location>
</feature>
<proteinExistence type="predicted"/>
<reference evidence="3 4" key="1">
    <citation type="journal article" date="2018" name="Genome Biol. Evol.">
        <title>Multiple Roots of Fruiting Body Formation in Amoebozoa.</title>
        <authorList>
            <person name="Hillmann F."/>
            <person name="Forbes G."/>
            <person name="Novohradska S."/>
            <person name="Ferling I."/>
            <person name="Riege K."/>
            <person name="Groth M."/>
            <person name="Westermann M."/>
            <person name="Marz M."/>
            <person name="Spaller T."/>
            <person name="Winckler T."/>
            <person name="Schaap P."/>
            <person name="Glockner G."/>
        </authorList>
    </citation>
    <scope>NUCLEOTIDE SEQUENCE [LARGE SCALE GENOMIC DNA]</scope>
    <source>
        <strain evidence="3 4">Jena</strain>
    </source>
</reference>
<name>A0A2P6N8V4_9EUKA</name>
<evidence type="ECO:0000259" key="2">
    <source>
        <dbReference type="PROSITE" id="PS50800"/>
    </source>
</evidence>
<dbReference type="EMBL" id="MDYQ01000151">
    <property type="protein sequence ID" value="PRP80372.1"/>
    <property type="molecule type" value="Genomic_DNA"/>
</dbReference>
<feature type="region of interest" description="Disordered" evidence="1">
    <location>
        <begin position="74"/>
        <end position="143"/>
    </location>
</feature>
<dbReference type="AlphaFoldDB" id="A0A2P6N8V4"/>
<sequence>MTEQTSTEPSKLDAVKKELLNWSTECLIAEAKSESKLKKDQEMQAIEAILKDKGESLELSQYDKWTVNGLRDAVRKTGQSTSGSKDALIERLRKSPEQVAAEKEEKEKAAAARKAEKEKERAEKSPKKQKRDEEESTEEPPAK</sequence>
<evidence type="ECO:0000313" key="4">
    <source>
        <dbReference type="Proteomes" id="UP000241769"/>
    </source>
</evidence>
<dbReference type="SMART" id="SM00513">
    <property type="entry name" value="SAP"/>
    <property type="match status" value="1"/>
</dbReference>
<dbReference type="InterPro" id="IPR003034">
    <property type="entry name" value="SAP_dom"/>
</dbReference>
<feature type="compositionally biased region" description="Acidic residues" evidence="1">
    <location>
        <begin position="134"/>
        <end position="143"/>
    </location>
</feature>
<feature type="domain" description="SAP" evidence="2">
    <location>
        <begin position="62"/>
        <end position="96"/>
    </location>
</feature>
<dbReference type="InParanoid" id="A0A2P6N8V4"/>
<dbReference type="Proteomes" id="UP000241769">
    <property type="component" value="Unassembled WGS sequence"/>
</dbReference>
<accession>A0A2P6N8V4</accession>
<dbReference type="Gene3D" id="1.10.720.30">
    <property type="entry name" value="SAP domain"/>
    <property type="match status" value="1"/>
</dbReference>
<dbReference type="InterPro" id="IPR036361">
    <property type="entry name" value="SAP_dom_sf"/>
</dbReference>
<evidence type="ECO:0000313" key="3">
    <source>
        <dbReference type="EMBL" id="PRP80372.1"/>
    </source>
</evidence>
<feature type="compositionally biased region" description="Basic and acidic residues" evidence="1">
    <location>
        <begin position="87"/>
        <end position="133"/>
    </location>
</feature>
<dbReference type="SUPFAM" id="SSF68906">
    <property type="entry name" value="SAP domain"/>
    <property type="match status" value="1"/>
</dbReference>
<protein>
    <submittedName>
        <fullName evidence="3">Protein TolA</fullName>
    </submittedName>
</protein>
<evidence type="ECO:0000256" key="1">
    <source>
        <dbReference type="SAM" id="MobiDB-lite"/>
    </source>
</evidence>
<dbReference type="Pfam" id="PF02037">
    <property type="entry name" value="SAP"/>
    <property type="match status" value="1"/>
</dbReference>
<keyword evidence="4" id="KW-1185">Reference proteome</keyword>